<dbReference type="STRING" id="32473.ENSXCOP00000001577"/>
<dbReference type="GO" id="GO:2000343">
    <property type="term" value="P:positive regulation of chemokine (C-X-C motif) ligand 2 production"/>
    <property type="evidence" value="ECO:0007669"/>
    <property type="project" value="TreeGrafter"/>
</dbReference>
<reference evidence="3" key="1">
    <citation type="submission" date="2025-08" db="UniProtKB">
        <authorList>
            <consortium name="Ensembl"/>
        </authorList>
    </citation>
    <scope>IDENTIFICATION</scope>
</reference>
<dbReference type="Pfam" id="PF13676">
    <property type="entry name" value="TIR_2"/>
    <property type="match status" value="1"/>
</dbReference>
<dbReference type="GO" id="GO:0005737">
    <property type="term" value="C:cytoplasm"/>
    <property type="evidence" value="ECO:0007669"/>
    <property type="project" value="TreeGrafter"/>
</dbReference>
<evidence type="ECO:0000259" key="2">
    <source>
        <dbReference type="PROSITE" id="PS50104"/>
    </source>
</evidence>
<dbReference type="SUPFAM" id="SSF52200">
    <property type="entry name" value="Toll/Interleukin receptor TIR domain"/>
    <property type="match status" value="1"/>
</dbReference>
<dbReference type="SMART" id="SM00255">
    <property type="entry name" value="TIR"/>
    <property type="match status" value="1"/>
</dbReference>
<dbReference type="AlphaFoldDB" id="A0A3B5KSW1"/>
<dbReference type="GO" id="GO:0005886">
    <property type="term" value="C:plasma membrane"/>
    <property type="evidence" value="ECO:0007669"/>
    <property type="project" value="TreeGrafter"/>
</dbReference>
<proteinExistence type="predicted"/>
<dbReference type="GO" id="GO:0043123">
    <property type="term" value="P:positive regulation of canonical NF-kappaB signal transduction"/>
    <property type="evidence" value="ECO:0007669"/>
    <property type="project" value="TreeGrafter"/>
</dbReference>
<dbReference type="PROSITE" id="PS50104">
    <property type="entry name" value="TIR"/>
    <property type="match status" value="1"/>
</dbReference>
<evidence type="ECO:0000313" key="3">
    <source>
        <dbReference type="Ensembl" id="ENSXCOP00000001577.1"/>
    </source>
</evidence>
<dbReference type="InterPro" id="IPR000157">
    <property type="entry name" value="TIR_dom"/>
</dbReference>
<organism evidence="3 4">
    <name type="scientific">Xiphophorus couchianus</name>
    <name type="common">Monterrey platyfish</name>
    <dbReference type="NCBI Taxonomy" id="32473"/>
    <lineage>
        <taxon>Eukaryota</taxon>
        <taxon>Metazoa</taxon>
        <taxon>Chordata</taxon>
        <taxon>Craniata</taxon>
        <taxon>Vertebrata</taxon>
        <taxon>Euteleostomi</taxon>
        <taxon>Actinopterygii</taxon>
        <taxon>Neopterygii</taxon>
        <taxon>Teleostei</taxon>
        <taxon>Neoteleostei</taxon>
        <taxon>Acanthomorphata</taxon>
        <taxon>Ovalentaria</taxon>
        <taxon>Atherinomorphae</taxon>
        <taxon>Cyprinodontiformes</taxon>
        <taxon>Poeciliidae</taxon>
        <taxon>Poeciliinae</taxon>
        <taxon>Xiphophorus</taxon>
    </lineage>
</organism>
<dbReference type="GO" id="GO:0032760">
    <property type="term" value="P:positive regulation of tumor necrosis factor production"/>
    <property type="evidence" value="ECO:0007669"/>
    <property type="project" value="TreeGrafter"/>
</dbReference>
<dbReference type="InterPro" id="IPR035897">
    <property type="entry name" value="Toll_tir_struct_dom_sf"/>
</dbReference>
<dbReference type="InterPro" id="IPR017279">
    <property type="entry name" value="Tol-interleuk_rcpt_adapt_Tirap"/>
</dbReference>
<dbReference type="Gene3D" id="3.40.50.10140">
    <property type="entry name" value="Toll/interleukin-1 receptor homology (TIR) domain"/>
    <property type="match status" value="1"/>
</dbReference>
<evidence type="ECO:0000256" key="1">
    <source>
        <dbReference type="SAM" id="MobiDB-lite"/>
    </source>
</evidence>
<dbReference type="GO" id="GO:0035663">
    <property type="term" value="F:Toll-like receptor 2 binding"/>
    <property type="evidence" value="ECO:0007669"/>
    <property type="project" value="TreeGrafter"/>
</dbReference>
<dbReference type="GeneTree" id="ENSGT00510000048428"/>
<accession>A0A3B5KSW1</accession>
<sequence>MCFPFKINIDEYTVSDQVLNAFFMLFFSGWFLKLFKSGTQNKNSKAGEKSAGGASFESKSSSSASSEGTSVAKPQQLKTALSSELRWKRKYDVFVCHSFAQKDTEEAERLVLFLETPPRSLRCFLWHRDSCPGGAISTEFCKALENSHIRALLITPSFVQDDWCSYMMHQTLAERPMSNTMIPLLLDLAHSQYPQELRFYYYIDLSRNPDYGFNVVNKTVQIQRTSEGFTLHSVIYPFMHTFTY</sequence>
<dbReference type="GO" id="GO:0034142">
    <property type="term" value="P:toll-like receptor 4 signaling pathway"/>
    <property type="evidence" value="ECO:0007669"/>
    <property type="project" value="TreeGrafter"/>
</dbReference>
<feature type="compositionally biased region" description="Low complexity" evidence="1">
    <location>
        <begin position="49"/>
        <end position="70"/>
    </location>
</feature>
<dbReference type="Proteomes" id="UP000261380">
    <property type="component" value="Unplaced"/>
</dbReference>
<evidence type="ECO:0000313" key="4">
    <source>
        <dbReference type="Proteomes" id="UP000261380"/>
    </source>
</evidence>
<dbReference type="PANTHER" id="PTHR22662">
    <property type="entry name" value="TIRAP"/>
    <property type="match status" value="1"/>
</dbReference>
<feature type="region of interest" description="Disordered" evidence="1">
    <location>
        <begin position="43"/>
        <end position="71"/>
    </location>
</feature>
<dbReference type="PANTHER" id="PTHR22662:SF0">
    <property type="entry name" value="TOLL_INTERLEUKIN-1 RECEPTOR DOMAIN-CONTAINING ADAPTER PROTEIN"/>
    <property type="match status" value="1"/>
</dbReference>
<dbReference type="GO" id="GO:0035662">
    <property type="term" value="F:Toll-like receptor 4 binding"/>
    <property type="evidence" value="ECO:0007669"/>
    <property type="project" value="TreeGrafter"/>
</dbReference>
<feature type="domain" description="TIR" evidence="2">
    <location>
        <begin position="89"/>
        <end position="219"/>
    </location>
</feature>
<protein>
    <submittedName>
        <fullName evidence="3">Toll-interleukin 1 receptor (TIR) domain containing adaptor protein</fullName>
    </submittedName>
</protein>
<dbReference type="Ensembl" id="ENSXCOT00000001602.1">
    <property type="protein sequence ID" value="ENSXCOP00000001577.1"/>
    <property type="gene ID" value="ENSXCOG00000001275.1"/>
</dbReference>
<keyword evidence="4" id="KW-1185">Reference proteome</keyword>
<reference evidence="3" key="2">
    <citation type="submission" date="2025-09" db="UniProtKB">
        <authorList>
            <consortium name="Ensembl"/>
        </authorList>
    </citation>
    <scope>IDENTIFICATION</scope>
</reference>
<name>A0A3B5KSW1_9TELE</name>